<name>A0A1B6NY63_9ZZZZ</name>
<dbReference type="AlphaFoldDB" id="A0A1B6NY63"/>
<feature type="non-terminal residue" evidence="1">
    <location>
        <position position="1"/>
    </location>
</feature>
<protein>
    <submittedName>
        <fullName evidence="1">Uncharacterized protein</fullName>
    </submittedName>
</protein>
<accession>A0A1B6NY63</accession>
<sequence>GGVISVTADYVGGVFQLVVSNPFDESAQMQASRGRARACRTLTHD</sequence>
<organism evidence="1">
    <name type="scientific">marine sediment metagenome</name>
    <dbReference type="NCBI Taxonomy" id="412755"/>
    <lineage>
        <taxon>unclassified sequences</taxon>
        <taxon>metagenomes</taxon>
        <taxon>ecological metagenomes</taxon>
    </lineage>
</organism>
<reference evidence="1" key="1">
    <citation type="submission" date="2013-11" db="EMBL/GenBank/DDBJ databases">
        <title>Microbial diversity, functional groups and degradation webs in Northern and Southern Mediterranean and Red Sea marine crude oil polluted sites.</title>
        <authorList>
            <person name="Daffonchio D."/>
            <person name="Mapelli F."/>
            <person name="Ferrer M."/>
            <person name="Richter M."/>
            <person name="Cherif A."/>
            <person name="Malkawi H.I."/>
            <person name="Yakimov M.M."/>
            <person name="Abdel-Fattah Y.R."/>
            <person name="Blaghen M."/>
            <person name="Golyshin P.N."/>
            <person name="Kalogerakis N."/>
            <person name="Boon N."/>
            <person name="Magagnini M."/>
            <person name="Fava F."/>
        </authorList>
    </citation>
    <scope>NUCLEOTIDE SEQUENCE</scope>
</reference>
<proteinExistence type="predicted"/>
<evidence type="ECO:0000313" key="1">
    <source>
        <dbReference type="EMBL" id="KTF08344.1"/>
    </source>
</evidence>
<gene>
    <name evidence="1" type="ORF">MGSAQ_000160</name>
</gene>
<dbReference type="EMBL" id="AYSL01000011">
    <property type="protein sequence ID" value="KTF08344.1"/>
    <property type="molecule type" value="Genomic_DNA"/>
</dbReference>
<comment type="caution">
    <text evidence="1">The sequence shown here is derived from an EMBL/GenBank/DDBJ whole genome shotgun (WGS) entry which is preliminary data.</text>
</comment>